<dbReference type="CDD" id="cd00167">
    <property type="entry name" value="SANT"/>
    <property type="match status" value="1"/>
</dbReference>
<reference evidence="3" key="2">
    <citation type="book" date="2010" name="PROCEEDINGS OF 13TH INTERNATIONAL CONFERENCE ON HARMFUL ALGAE" publisher="International Society For The Study of Harmful Algae" city="Hong Kong, China">
        <title>Dinoflagellate meta-transcriptomics enabled by spliced leader.</title>
        <editorList>
            <person name="Unknown A."/>
        </editorList>
        <authorList>
            <person name="Lin S."/>
            <person name="Zhang H."/>
        </authorList>
    </citation>
    <scope>NUCLEOTIDE SEQUENCE</scope>
    <source>
        <strain evidence="3">CCMP1831</strain>
    </source>
</reference>
<dbReference type="SUPFAM" id="SSF46689">
    <property type="entry name" value="Homeodomain-like"/>
    <property type="match status" value="1"/>
</dbReference>
<evidence type="ECO:0000313" key="3">
    <source>
        <dbReference type="EMBL" id="ACU44966.1"/>
    </source>
</evidence>
<name>E8Z686_PFIPI</name>
<dbReference type="Gene3D" id="1.10.10.60">
    <property type="entry name" value="Homeodomain-like"/>
    <property type="match status" value="1"/>
</dbReference>
<feature type="domain" description="Myb-like" evidence="2">
    <location>
        <begin position="105"/>
        <end position="153"/>
    </location>
</feature>
<dbReference type="Pfam" id="PF00249">
    <property type="entry name" value="Myb_DNA-binding"/>
    <property type="match status" value="1"/>
</dbReference>
<evidence type="ECO:0000256" key="1">
    <source>
        <dbReference type="SAM" id="MobiDB-lite"/>
    </source>
</evidence>
<dbReference type="AlphaFoldDB" id="E8Z686"/>
<feature type="compositionally biased region" description="Basic and acidic residues" evidence="1">
    <location>
        <begin position="168"/>
        <end position="177"/>
    </location>
</feature>
<proteinExistence type="evidence at transcript level"/>
<feature type="non-terminal residue" evidence="3">
    <location>
        <position position="1"/>
    </location>
</feature>
<sequence>LDTLLNTAAESNELCFLSPTAKQSEWQQWEAHAEAFWSDFPISCQNHADSHGDNSIETTTGSNKRIQQQLEIHVQPAMWSTQDDEKTAKKQLKQRSRTNKQAFYWTPEDHAKFVIGLEEFGLQKGLGPGGAALMASYMGNRTIPQIKSHFQKYSADLARGKTPSPGGRARDSLNRHF</sequence>
<dbReference type="EMBL" id="FJ599913">
    <property type="protein sequence ID" value="ACU44966.1"/>
    <property type="molecule type" value="mRNA"/>
</dbReference>
<feature type="region of interest" description="Disordered" evidence="1">
    <location>
        <begin position="157"/>
        <end position="177"/>
    </location>
</feature>
<reference evidence="3" key="1">
    <citation type="submission" date="2008-12" db="EMBL/GenBank/DDBJ databases">
        <authorList>
            <person name="Zhang H."/>
            <person name="Lin S."/>
        </authorList>
    </citation>
    <scope>NUCLEOTIDE SEQUENCE</scope>
    <source>
        <strain evidence="3">CCMP1831</strain>
    </source>
</reference>
<organism evidence="3">
    <name type="scientific">Pfiesteria piscicida</name>
    <name type="common">Phantom dinoflagellate</name>
    <dbReference type="NCBI Taxonomy" id="71001"/>
    <lineage>
        <taxon>Eukaryota</taxon>
        <taxon>Sar</taxon>
        <taxon>Alveolata</taxon>
        <taxon>Dinophyceae</taxon>
        <taxon>Peridiniales</taxon>
        <taxon>Pfiesteriaceae</taxon>
        <taxon>Pfiesteria</taxon>
    </lineage>
</organism>
<dbReference type="InterPro" id="IPR009057">
    <property type="entry name" value="Homeodomain-like_sf"/>
</dbReference>
<protein>
    <recommendedName>
        <fullName evidence="2">Myb-like domain-containing protein</fullName>
    </recommendedName>
</protein>
<evidence type="ECO:0000259" key="2">
    <source>
        <dbReference type="Pfam" id="PF00249"/>
    </source>
</evidence>
<accession>E8Z686</accession>
<dbReference type="InterPro" id="IPR001005">
    <property type="entry name" value="SANT/Myb"/>
</dbReference>